<keyword evidence="6" id="KW-0175">Coiled coil</keyword>
<keyword evidence="1" id="KW-0723">Serine/threonine-protein kinase</keyword>
<dbReference type="InterPro" id="IPR011009">
    <property type="entry name" value="Kinase-like_dom_sf"/>
</dbReference>
<feature type="region of interest" description="Disordered" evidence="7">
    <location>
        <begin position="24"/>
        <end position="75"/>
    </location>
</feature>
<evidence type="ECO:0000256" key="5">
    <source>
        <dbReference type="ARBA" id="ARBA00022840"/>
    </source>
</evidence>
<feature type="compositionally biased region" description="Low complexity" evidence="7">
    <location>
        <begin position="48"/>
        <end position="57"/>
    </location>
</feature>
<dbReference type="PROSITE" id="PS50011">
    <property type="entry name" value="PROTEIN_KINASE_DOM"/>
    <property type="match status" value="1"/>
</dbReference>
<dbReference type="SUPFAM" id="SSF56112">
    <property type="entry name" value="Protein kinase-like (PK-like)"/>
    <property type="match status" value="1"/>
</dbReference>
<proteinExistence type="predicted"/>
<dbReference type="Gene3D" id="3.30.200.20">
    <property type="entry name" value="Phosphorylase Kinase, domain 1"/>
    <property type="match status" value="1"/>
</dbReference>
<accession>A0AAD5UKS3</accession>
<protein>
    <recommendedName>
        <fullName evidence="9">Protein kinase domain-containing protein</fullName>
    </recommendedName>
</protein>
<feature type="coiled-coil region" evidence="6">
    <location>
        <begin position="502"/>
        <end position="550"/>
    </location>
</feature>
<evidence type="ECO:0000256" key="1">
    <source>
        <dbReference type="ARBA" id="ARBA00022527"/>
    </source>
</evidence>
<evidence type="ECO:0000313" key="11">
    <source>
        <dbReference type="Proteomes" id="UP001210925"/>
    </source>
</evidence>
<feature type="compositionally biased region" description="Low complexity" evidence="7">
    <location>
        <begin position="30"/>
        <end position="40"/>
    </location>
</feature>
<dbReference type="GO" id="GO:0004674">
    <property type="term" value="F:protein serine/threonine kinase activity"/>
    <property type="evidence" value="ECO:0007669"/>
    <property type="project" value="UniProtKB-KW"/>
</dbReference>
<reference evidence="10" key="1">
    <citation type="submission" date="2020-05" db="EMBL/GenBank/DDBJ databases">
        <title>Phylogenomic resolution of chytrid fungi.</title>
        <authorList>
            <person name="Stajich J.E."/>
            <person name="Amses K."/>
            <person name="Simmons R."/>
            <person name="Seto K."/>
            <person name="Myers J."/>
            <person name="Bonds A."/>
            <person name="Quandt C.A."/>
            <person name="Barry K."/>
            <person name="Liu P."/>
            <person name="Grigoriev I."/>
            <person name="Longcore J.E."/>
            <person name="James T.Y."/>
        </authorList>
    </citation>
    <scope>NUCLEOTIDE SEQUENCE</scope>
    <source>
        <strain evidence="10">PLAUS21</strain>
    </source>
</reference>
<feature type="domain" description="Protein kinase" evidence="9">
    <location>
        <begin position="148"/>
        <end position="381"/>
    </location>
</feature>
<feature type="compositionally biased region" description="Polar residues" evidence="7">
    <location>
        <begin position="58"/>
        <end position="67"/>
    </location>
</feature>
<dbReference type="AlphaFoldDB" id="A0AAD5UKS3"/>
<keyword evidence="4" id="KW-0418">Kinase</keyword>
<sequence length="773" mass="87267">MQLFCFIALIGIALADGNSTSVAHGPDGPPITTVQTTSTNNPPPPNPVATSNAPSPAITSQAPQQNTVGGSPQSSQVSQIAGFDLVNISTIDATNIPITMDTEDAFARRKSLVDTLNVPKGRLRKRSATMYQKRPENPATGSITNLDSAGVKVVDTKSFTVLEKLQTVYLMKKILAQTCVQKEAAGDECGERFILQSIDSPFTANLKFCFQDTHHIYQITEYSRINLRSVLQNGIKEANLQRYAAQISQGIAYLHNNFIIHRDINPDILLIDANGSVLISNFAHTMSTKYPILLPDSENNSYKTCMARYFLANKLPFEIKQGNTFELSFPKTNGITLAAITESANRQSFIKGLLEVDPNKRMGSSFGGLGFEKDVKQHPWLSLIEWDGLKSARTKLEGNYQSSLPLQSSNEFLNKLLTKVKTNINNVADSFSKMELPQDINMEQVKLLTSYMKDYNFESQENEKLDPVPEEQFRKRPALRVQTDIIDQEDICLGLQFTLKDAIREYIQLEEIENKLSAIQEEADRWEKEIQLLEAEIKGIENKLAYLNDKRIKNSPFPVETTLHNDCEKLKESLLLMDGELFKFESSLSLIMELVRAFSYKFNEIQRKQTDPDEKFTLGNHFVNFMINTYTKAREIQPKIPKVKCILNCKTLGHSKTLVGKIPQLKEYTKEELQNMMTELQNLLTNLSLLVKHKRGSHQQIKEIHDRKSQELEIERRKILRGLALGIDRQRALRTSIDTTASSLDLPPAYSQLPSPTPSYDDDTPLCQLFFNK</sequence>
<evidence type="ECO:0000259" key="9">
    <source>
        <dbReference type="PROSITE" id="PS50011"/>
    </source>
</evidence>
<evidence type="ECO:0000256" key="2">
    <source>
        <dbReference type="ARBA" id="ARBA00022679"/>
    </source>
</evidence>
<dbReference type="GO" id="GO:0005524">
    <property type="term" value="F:ATP binding"/>
    <property type="evidence" value="ECO:0007669"/>
    <property type="project" value="UniProtKB-KW"/>
</dbReference>
<dbReference type="EMBL" id="JADGKB010000009">
    <property type="protein sequence ID" value="KAJ3260806.1"/>
    <property type="molecule type" value="Genomic_DNA"/>
</dbReference>
<evidence type="ECO:0000313" key="10">
    <source>
        <dbReference type="EMBL" id="KAJ3260806.1"/>
    </source>
</evidence>
<organism evidence="10 11">
    <name type="scientific">Boothiomyces macroporosus</name>
    <dbReference type="NCBI Taxonomy" id="261099"/>
    <lineage>
        <taxon>Eukaryota</taxon>
        <taxon>Fungi</taxon>
        <taxon>Fungi incertae sedis</taxon>
        <taxon>Chytridiomycota</taxon>
        <taxon>Chytridiomycota incertae sedis</taxon>
        <taxon>Chytridiomycetes</taxon>
        <taxon>Rhizophydiales</taxon>
        <taxon>Terramycetaceae</taxon>
        <taxon>Boothiomyces</taxon>
    </lineage>
</organism>
<evidence type="ECO:0000256" key="3">
    <source>
        <dbReference type="ARBA" id="ARBA00022741"/>
    </source>
</evidence>
<dbReference type="Gene3D" id="1.10.510.10">
    <property type="entry name" value="Transferase(Phosphotransferase) domain 1"/>
    <property type="match status" value="2"/>
</dbReference>
<dbReference type="Proteomes" id="UP001210925">
    <property type="component" value="Unassembled WGS sequence"/>
</dbReference>
<dbReference type="PANTHER" id="PTHR24351">
    <property type="entry name" value="RIBOSOMAL PROTEIN S6 KINASE"/>
    <property type="match status" value="1"/>
</dbReference>
<evidence type="ECO:0000256" key="8">
    <source>
        <dbReference type="SAM" id="SignalP"/>
    </source>
</evidence>
<name>A0AAD5UKS3_9FUNG</name>
<keyword evidence="11" id="KW-1185">Reference proteome</keyword>
<keyword evidence="5" id="KW-0067">ATP-binding</keyword>
<evidence type="ECO:0000256" key="7">
    <source>
        <dbReference type="SAM" id="MobiDB-lite"/>
    </source>
</evidence>
<keyword evidence="3" id="KW-0547">Nucleotide-binding</keyword>
<evidence type="ECO:0000256" key="4">
    <source>
        <dbReference type="ARBA" id="ARBA00022777"/>
    </source>
</evidence>
<keyword evidence="8" id="KW-0732">Signal</keyword>
<dbReference type="InterPro" id="IPR000719">
    <property type="entry name" value="Prot_kinase_dom"/>
</dbReference>
<evidence type="ECO:0000256" key="6">
    <source>
        <dbReference type="SAM" id="Coils"/>
    </source>
</evidence>
<dbReference type="Pfam" id="PF00069">
    <property type="entry name" value="Pkinase"/>
    <property type="match status" value="1"/>
</dbReference>
<keyword evidence="2" id="KW-0808">Transferase</keyword>
<gene>
    <name evidence="10" type="ORF">HK103_007369</name>
</gene>
<feature type="signal peptide" evidence="8">
    <location>
        <begin position="1"/>
        <end position="15"/>
    </location>
</feature>
<dbReference type="SMART" id="SM00220">
    <property type="entry name" value="S_TKc"/>
    <property type="match status" value="1"/>
</dbReference>
<comment type="caution">
    <text evidence="10">The sequence shown here is derived from an EMBL/GenBank/DDBJ whole genome shotgun (WGS) entry which is preliminary data.</text>
</comment>
<feature type="chain" id="PRO_5042282058" description="Protein kinase domain-containing protein" evidence="8">
    <location>
        <begin position="16"/>
        <end position="773"/>
    </location>
</feature>